<accession>A0AA38FV19</accession>
<evidence type="ECO:0000313" key="3">
    <source>
        <dbReference type="Proteomes" id="UP000824469"/>
    </source>
</evidence>
<dbReference type="AlphaFoldDB" id="A0AA38FV19"/>
<gene>
    <name evidence="2" type="ORF">KI387_026026</name>
</gene>
<comment type="caution">
    <text evidence="2">The sequence shown here is derived from an EMBL/GenBank/DDBJ whole genome shotgun (WGS) entry which is preliminary data.</text>
</comment>
<organism evidence="2 3">
    <name type="scientific">Taxus chinensis</name>
    <name type="common">Chinese yew</name>
    <name type="synonym">Taxus wallichiana var. chinensis</name>
    <dbReference type="NCBI Taxonomy" id="29808"/>
    <lineage>
        <taxon>Eukaryota</taxon>
        <taxon>Viridiplantae</taxon>
        <taxon>Streptophyta</taxon>
        <taxon>Embryophyta</taxon>
        <taxon>Tracheophyta</taxon>
        <taxon>Spermatophyta</taxon>
        <taxon>Pinopsida</taxon>
        <taxon>Pinidae</taxon>
        <taxon>Conifers II</taxon>
        <taxon>Cupressales</taxon>
        <taxon>Taxaceae</taxon>
        <taxon>Taxus</taxon>
    </lineage>
</organism>
<feature type="non-terminal residue" evidence="2">
    <location>
        <position position="1"/>
    </location>
</feature>
<keyword evidence="3" id="KW-1185">Reference proteome</keyword>
<evidence type="ECO:0000313" key="2">
    <source>
        <dbReference type="EMBL" id="KAH9310991.1"/>
    </source>
</evidence>
<feature type="non-terminal residue" evidence="2">
    <location>
        <position position="173"/>
    </location>
</feature>
<feature type="compositionally biased region" description="Polar residues" evidence="1">
    <location>
        <begin position="162"/>
        <end position="173"/>
    </location>
</feature>
<feature type="region of interest" description="Disordered" evidence="1">
    <location>
        <begin position="1"/>
        <end position="30"/>
    </location>
</feature>
<reference evidence="2 3" key="1">
    <citation type="journal article" date="2021" name="Nat. Plants">
        <title>The Taxus genome provides insights into paclitaxel biosynthesis.</title>
        <authorList>
            <person name="Xiong X."/>
            <person name="Gou J."/>
            <person name="Liao Q."/>
            <person name="Li Y."/>
            <person name="Zhou Q."/>
            <person name="Bi G."/>
            <person name="Li C."/>
            <person name="Du R."/>
            <person name="Wang X."/>
            <person name="Sun T."/>
            <person name="Guo L."/>
            <person name="Liang H."/>
            <person name="Lu P."/>
            <person name="Wu Y."/>
            <person name="Zhang Z."/>
            <person name="Ro D.K."/>
            <person name="Shang Y."/>
            <person name="Huang S."/>
            <person name="Yan J."/>
        </authorList>
    </citation>
    <scope>NUCLEOTIDE SEQUENCE [LARGE SCALE GENOMIC DNA]</scope>
    <source>
        <strain evidence="2">Ta-2019</strain>
    </source>
</reference>
<feature type="compositionally biased region" description="Basic and acidic residues" evidence="1">
    <location>
        <begin position="133"/>
        <end position="143"/>
    </location>
</feature>
<protein>
    <submittedName>
        <fullName evidence="2">Uncharacterized protein</fullName>
    </submittedName>
</protein>
<feature type="region of interest" description="Disordered" evidence="1">
    <location>
        <begin position="154"/>
        <end position="173"/>
    </location>
</feature>
<proteinExistence type="predicted"/>
<feature type="region of interest" description="Disordered" evidence="1">
    <location>
        <begin position="80"/>
        <end position="99"/>
    </location>
</feature>
<evidence type="ECO:0000256" key="1">
    <source>
        <dbReference type="SAM" id="MobiDB-lite"/>
    </source>
</evidence>
<dbReference type="Proteomes" id="UP000824469">
    <property type="component" value="Unassembled WGS sequence"/>
</dbReference>
<sequence>SWDRSTRGTRGTRKRGSPEGKVFRSGEPGQKYARDAWDAKVRIARRKSFSSVRDGTEVREERVGRESAVCPKLEFFIQESRDRSTRGTHGMRKRGSPEGIVFRLGQLGQKYARDAKARIARRKSFSAGTARTKVHEGRVGRESADRPKELFFVWDSREKSTRGTQKHGSPEGS</sequence>
<name>A0AA38FV19_TAXCH</name>
<dbReference type="EMBL" id="JAHRHJ020000006">
    <property type="protein sequence ID" value="KAH9310991.1"/>
    <property type="molecule type" value="Genomic_DNA"/>
</dbReference>
<feature type="region of interest" description="Disordered" evidence="1">
    <location>
        <begin position="124"/>
        <end position="143"/>
    </location>
</feature>